<dbReference type="Gene3D" id="3.30.70.100">
    <property type="match status" value="1"/>
</dbReference>
<organism evidence="2 3">
    <name type="scientific">Zhongshania marina</name>
    <dbReference type="NCBI Taxonomy" id="2304603"/>
    <lineage>
        <taxon>Bacteria</taxon>
        <taxon>Pseudomonadati</taxon>
        <taxon>Pseudomonadota</taxon>
        <taxon>Gammaproteobacteria</taxon>
        <taxon>Cellvibrionales</taxon>
        <taxon>Spongiibacteraceae</taxon>
        <taxon>Zhongshania</taxon>
    </lineage>
</organism>
<accession>A0A2S4HKI0</accession>
<proteinExistence type="predicted"/>
<name>A0A2S4HKI0_9GAMM</name>
<reference evidence="2" key="1">
    <citation type="submission" date="2018-01" db="EMBL/GenBank/DDBJ databases">
        <authorList>
            <person name="Yu X.-D."/>
        </authorList>
    </citation>
    <scope>NUCLEOTIDE SEQUENCE</scope>
    <source>
        <strain evidence="2">ZX-21</strain>
    </source>
</reference>
<dbReference type="InterPro" id="IPR038762">
    <property type="entry name" value="ABM_predict"/>
</dbReference>
<gene>
    <name evidence="2" type="ORF">C0068_01585</name>
</gene>
<keyword evidence="1" id="KW-0812">Transmembrane</keyword>
<dbReference type="InterPro" id="IPR011008">
    <property type="entry name" value="Dimeric_a/b-barrel"/>
</dbReference>
<feature type="transmembrane region" description="Helical" evidence="1">
    <location>
        <begin position="148"/>
        <end position="170"/>
    </location>
</feature>
<dbReference type="SUPFAM" id="SSF54909">
    <property type="entry name" value="Dimeric alpha+beta barrel"/>
    <property type="match status" value="1"/>
</dbReference>
<feature type="transmembrane region" description="Helical" evidence="1">
    <location>
        <begin position="121"/>
        <end position="142"/>
    </location>
</feature>
<keyword evidence="2" id="KW-0560">Oxidoreductase</keyword>
<keyword evidence="2" id="KW-0503">Monooxygenase</keyword>
<evidence type="ECO:0000256" key="1">
    <source>
        <dbReference type="SAM" id="Phobius"/>
    </source>
</evidence>
<evidence type="ECO:0000313" key="3">
    <source>
        <dbReference type="Proteomes" id="UP000237222"/>
    </source>
</evidence>
<comment type="caution">
    <text evidence="2">The sequence shown here is derived from an EMBL/GenBank/DDBJ whole genome shotgun (WGS) entry which is preliminary data.</text>
</comment>
<keyword evidence="1" id="KW-0472">Membrane</keyword>
<dbReference type="PANTHER" id="PTHR40057:SF1">
    <property type="entry name" value="SLR1162 PROTEIN"/>
    <property type="match status" value="1"/>
</dbReference>
<keyword evidence="1" id="KW-1133">Transmembrane helix</keyword>
<sequence length="180" mass="20012">MDGFDTITTTIVAQKILAGAEENYEDWLRRIIKVGSGFPGHLGVDIVRPSPGTSGLHVLPVRFDSQANMQRWENSSERQSFLRELADLTTGETLQAKSTGLESWFSVPGAPMPPNRHRMTLLITVVVFLLVLLIQGVAGPLLDRLSLIPRAALLSILQVGLLSYAIMPWLSRWLSRWLHS</sequence>
<dbReference type="Proteomes" id="UP000237222">
    <property type="component" value="Unassembled WGS sequence"/>
</dbReference>
<dbReference type="AlphaFoldDB" id="A0A2S4HKI0"/>
<dbReference type="GO" id="GO:0004497">
    <property type="term" value="F:monooxygenase activity"/>
    <property type="evidence" value="ECO:0007669"/>
    <property type="project" value="UniProtKB-KW"/>
</dbReference>
<dbReference type="EMBL" id="PQGG01000005">
    <property type="protein sequence ID" value="POP54504.1"/>
    <property type="molecule type" value="Genomic_DNA"/>
</dbReference>
<protein>
    <submittedName>
        <fullName evidence="2">Antibiotic biosynthesis monooxygenase</fullName>
    </submittedName>
</protein>
<evidence type="ECO:0000313" key="2">
    <source>
        <dbReference type="EMBL" id="POP54504.1"/>
    </source>
</evidence>
<dbReference type="PANTHER" id="PTHR40057">
    <property type="entry name" value="SLR1162 PROTEIN"/>
    <property type="match status" value="1"/>
</dbReference>